<keyword evidence="5" id="KW-0274">FAD</keyword>
<organism evidence="8 9">
    <name type="scientific">Desulfuromusa kysingii</name>
    <dbReference type="NCBI Taxonomy" id="37625"/>
    <lineage>
        <taxon>Bacteria</taxon>
        <taxon>Pseudomonadati</taxon>
        <taxon>Thermodesulfobacteriota</taxon>
        <taxon>Desulfuromonadia</taxon>
        <taxon>Desulfuromonadales</taxon>
        <taxon>Geopsychrobacteraceae</taxon>
        <taxon>Desulfuromusa</taxon>
    </lineage>
</organism>
<gene>
    <name evidence="8" type="ORF">SAMN05660420_02487</name>
</gene>
<comment type="similarity">
    <text evidence="2">Belongs to the FAD-dependent oxidoreductase family.</text>
</comment>
<protein>
    <submittedName>
        <fullName evidence="8">NADH dehydrogenase</fullName>
    </submittedName>
</protein>
<dbReference type="Pfam" id="PF02852">
    <property type="entry name" value="Pyr_redox_dim"/>
    <property type="match status" value="1"/>
</dbReference>
<dbReference type="PRINTS" id="PR00469">
    <property type="entry name" value="PNDRDTASEII"/>
</dbReference>
<evidence type="ECO:0000259" key="7">
    <source>
        <dbReference type="Pfam" id="PF07992"/>
    </source>
</evidence>
<evidence type="ECO:0000256" key="3">
    <source>
        <dbReference type="ARBA" id="ARBA00009130"/>
    </source>
</evidence>
<dbReference type="Proteomes" id="UP000199409">
    <property type="component" value="Unassembled WGS sequence"/>
</dbReference>
<evidence type="ECO:0000256" key="2">
    <source>
        <dbReference type="ARBA" id="ARBA00006442"/>
    </source>
</evidence>
<dbReference type="Gene3D" id="3.50.50.60">
    <property type="entry name" value="FAD/NAD(P)-binding domain"/>
    <property type="match status" value="2"/>
</dbReference>
<name>A0A1H4C8G7_9BACT</name>
<reference evidence="8 9" key="1">
    <citation type="submission" date="2016-10" db="EMBL/GenBank/DDBJ databases">
        <authorList>
            <person name="de Groot N.N."/>
        </authorList>
    </citation>
    <scope>NUCLEOTIDE SEQUENCE [LARGE SCALE GENOMIC DNA]</scope>
    <source>
        <strain evidence="8 9">DSM 7343</strain>
    </source>
</reference>
<dbReference type="OrthoDB" id="9768666at2"/>
<dbReference type="EMBL" id="FNQN01000007">
    <property type="protein sequence ID" value="SEA56636.1"/>
    <property type="molecule type" value="Genomic_DNA"/>
</dbReference>
<dbReference type="PANTHER" id="PTHR43429:SF3">
    <property type="entry name" value="NITRITE REDUCTASE [NAD(P)H]"/>
    <property type="match status" value="1"/>
</dbReference>
<evidence type="ECO:0000259" key="6">
    <source>
        <dbReference type="Pfam" id="PF02852"/>
    </source>
</evidence>
<evidence type="ECO:0000256" key="4">
    <source>
        <dbReference type="ARBA" id="ARBA00022630"/>
    </source>
</evidence>
<comment type="cofactor">
    <cofactor evidence="1">
        <name>FAD</name>
        <dbReference type="ChEBI" id="CHEBI:57692"/>
    </cofactor>
</comment>
<keyword evidence="9" id="KW-1185">Reference proteome</keyword>
<evidence type="ECO:0000256" key="5">
    <source>
        <dbReference type="ARBA" id="ARBA00022827"/>
    </source>
</evidence>
<feature type="domain" description="Pyridine nucleotide-disulphide oxidoreductase dimerisation" evidence="6">
    <location>
        <begin position="325"/>
        <end position="422"/>
    </location>
</feature>
<proteinExistence type="inferred from homology"/>
<dbReference type="InterPro" id="IPR050260">
    <property type="entry name" value="FAD-bd_OxRdtase"/>
</dbReference>
<dbReference type="Gene3D" id="3.30.390.30">
    <property type="match status" value="1"/>
</dbReference>
<accession>A0A1H4C8G7</accession>
<evidence type="ECO:0000313" key="9">
    <source>
        <dbReference type="Proteomes" id="UP000199409"/>
    </source>
</evidence>
<dbReference type="InterPro" id="IPR023753">
    <property type="entry name" value="FAD/NAD-binding_dom"/>
</dbReference>
<dbReference type="PANTHER" id="PTHR43429">
    <property type="entry name" value="PYRIDINE NUCLEOTIDE-DISULFIDE OXIDOREDUCTASE DOMAIN-CONTAINING"/>
    <property type="match status" value="1"/>
</dbReference>
<dbReference type="Pfam" id="PF07992">
    <property type="entry name" value="Pyr_redox_2"/>
    <property type="match status" value="1"/>
</dbReference>
<feature type="domain" description="FAD/NAD(P)-binding" evidence="7">
    <location>
        <begin position="2"/>
        <end position="277"/>
    </location>
</feature>
<dbReference type="InterPro" id="IPR004099">
    <property type="entry name" value="Pyr_nucl-diS_OxRdtase_dimer"/>
</dbReference>
<dbReference type="InterPro" id="IPR036188">
    <property type="entry name" value="FAD/NAD-bd_sf"/>
</dbReference>
<dbReference type="AlphaFoldDB" id="A0A1H4C8G7"/>
<dbReference type="InterPro" id="IPR016156">
    <property type="entry name" value="FAD/NAD-linked_Rdtase_dimer_sf"/>
</dbReference>
<keyword evidence="4" id="KW-0285">Flavoprotein</keyword>
<dbReference type="STRING" id="37625.SAMN05660420_02487"/>
<evidence type="ECO:0000256" key="1">
    <source>
        <dbReference type="ARBA" id="ARBA00001974"/>
    </source>
</evidence>
<dbReference type="SUPFAM" id="SSF51905">
    <property type="entry name" value="FAD/NAD(P)-binding domain"/>
    <property type="match status" value="1"/>
</dbReference>
<dbReference type="GO" id="GO:0016491">
    <property type="term" value="F:oxidoreductase activity"/>
    <property type="evidence" value="ECO:0007669"/>
    <property type="project" value="InterPro"/>
</dbReference>
<comment type="similarity">
    <text evidence="3">Belongs to the class-III pyridine nucleotide-disulfide oxidoreductase family.</text>
</comment>
<dbReference type="PRINTS" id="PR00368">
    <property type="entry name" value="FADPNR"/>
</dbReference>
<dbReference type="RefSeq" id="WP_092349000.1">
    <property type="nucleotide sequence ID" value="NZ_FNQN01000007.1"/>
</dbReference>
<evidence type="ECO:0000313" key="8">
    <source>
        <dbReference type="EMBL" id="SEA56636.1"/>
    </source>
</evidence>
<sequence length="441" mass="47415">MKKVVIIGGGPAGRLITHVLHKSPQEFDVTLIKDEETNVNRCAVPYGISDKKPAEKFYISNQLITDFGAKLVLDDVQKIDTNGQSVTTRSGQTFNYDDLVIATGSQPIIPPIPNIDLNNIVNVRSKTDMEQMRGFAKKYKKCVVVGGGYIGIEVAVVMKKLGIEVTVVEMQPHVLQTTMDDDFAETIEAHIIDNGVKVYNNTQVTAFEGRDGDVTGVVLDNGNVLPTDFVIVSVGVKPNTALAEKSGIATSKFGIVTNEHMETNVKNIYSAGDCAEKKSFVTGAPSLGEFGTNAVFMAKVIAANILGTPTVFPGIINANASSAFEYTFGSAGLIAKAAEREGLDYVTGASEVMDMYPMMDGVSMIKTKLVFAKGSRKLLGGSVLRKGHCTAANVDFISFAIQMGATIDDILKYQYATHPELAAKPSDNTYMFAAQDALKKL</sequence>
<dbReference type="SUPFAM" id="SSF55424">
    <property type="entry name" value="FAD/NAD-linked reductases, dimerisation (C-terminal) domain"/>
    <property type="match status" value="1"/>
</dbReference>